<protein>
    <recommendedName>
        <fullName evidence="4">7tm 6 domain containing protein</fullName>
    </recommendedName>
</protein>
<dbReference type="OrthoDB" id="6773310at2759"/>
<name>A0A482VJA8_ASBVE</name>
<keyword evidence="3" id="KW-1185">Reference proteome</keyword>
<evidence type="ECO:0008006" key="4">
    <source>
        <dbReference type="Google" id="ProtNLM"/>
    </source>
</evidence>
<evidence type="ECO:0000256" key="1">
    <source>
        <dbReference type="SAM" id="Phobius"/>
    </source>
</evidence>
<feature type="transmembrane region" description="Helical" evidence="1">
    <location>
        <begin position="59"/>
        <end position="81"/>
    </location>
</feature>
<feature type="transmembrane region" description="Helical" evidence="1">
    <location>
        <begin position="217"/>
        <end position="235"/>
    </location>
</feature>
<feature type="transmembrane region" description="Helical" evidence="1">
    <location>
        <begin position="93"/>
        <end position="116"/>
    </location>
</feature>
<feature type="non-terminal residue" evidence="2">
    <location>
        <position position="1"/>
    </location>
</feature>
<keyword evidence="1" id="KW-0472">Membrane</keyword>
<gene>
    <name evidence="2" type="ORF">BDFB_012927</name>
</gene>
<organism evidence="2 3">
    <name type="scientific">Asbolus verrucosus</name>
    <name type="common">Desert ironclad beetle</name>
    <dbReference type="NCBI Taxonomy" id="1661398"/>
    <lineage>
        <taxon>Eukaryota</taxon>
        <taxon>Metazoa</taxon>
        <taxon>Ecdysozoa</taxon>
        <taxon>Arthropoda</taxon>
        <taxon>Hexapoda</taxon>
        <taxon>Insecta</taxon>
        <taxon>Pterygota</taxon>
        <taxon>Neoptera</taxon>
        <taxon>Endopterygota</taxon>
        <taxon>Coleoptera</taxon>
        <taxon>Polyphaga</taxon>
        <taxon>Cucujiformia</taxon>
        <taxon>Tenebrionidae</taxon>
        <taxon>Pimeliinae</taxon>
        <taxon>Asbolus</taxon>
    </lineage>
</organism>
<dbReference type="EMBL" id="QDEB01094849">
    <property type="protein sequence ID" value="RZC32754.1"/>
    <property type="molecule type" value="Genomic_DNA"/>
</dbReference>
<comment type="caution">
    <text evidence="2">The sequence shown here is derived from an EMBL/GenBank/DDBJ whole genome shotgun (WGS) entry which is preliminary data.</text>
</comment>
<evidence type="ECO:0000313" key="3">
    <source>
        <dbReference type="Proteomes" id="UP000292052"/>
    </source>
</evidence>
<evidence type="ECO:0000313" key="2">
    <source>
        <dbReference type="EMBL" id="RZC32754.1"/>
    </source>
</evidence>
<dbReference type="AlphaFoldDB" id="A0A482VJA8"/>
<dbReference type="Proteomes" id="UP000292052">
    <property type="component" value="Unassembled WGS sequence"/>
</dbReference>
<feature type="non-terminal residue" evidence="2">
    <location>
        <position position="285"/>
    </location>
</feature>
<feature type="transmembrane region" description="Helical" evidence="1">
    <location>
        <begin position="185"/>
        <end position="205"/>
    </location>
</feature>
<reference evidence="2 3" key="1">
    <citation type="submission" date="2017-03" db="EMBL/GenBank/DDBJ databases">
        <title>Genome of the blue death feigning beetle - Asbolus verrucosus.</title>
        <authorList>
            <person name="Rider S.D."/>
        </authorList>
    </citation>
    <scope>NUCLEOTIDE SEQUENCE [LARGE SCALE GENOMIC DNA]</scope>
    <source>
        <strain evidence="2">Butters</strain>
        <tissue evidence="2">Head and leg muscle</tissue>
    </source>
</reference>
<keyword evidence="1" id="KW-0812">Transmembrane</keyword>
<proteinExistence type="predicted"/>
<keyword evidence="1" id="KW-1133">Transmembrane helix</keyword>
<sequence>NFNGNTNYNISSKIRWFLLHNLLSCIRWNILLVALNNIDQWKTDSASEEVENRIKIDSLYLNTFMILNTILSICCAIFLIIPDKDDIYWCDLFSWTCRLSFLPVSLIMTTPPYLFIHSATHFRFQSCLSTYYLENINSGYEELDEELLLFNREYQMEIKKRLKFFIERHNQIFVRAHNIVNEWNNILFLFALTGTILGISIGAFVFTFKGSYEDKKLRMTTMIIVSASIFINVIISGEKVENIYNYNYNWNKENLKIYLIILTYSQDEFKMKLTENCSVNYELGV</sequence>
<accession>A0A482VJA8</accession>